<gene>
    <name evidence="2" type="ORF">A3A97_00345</name>
</gene>
<dbReference type="InterPro" id="IPR032466">
    <property type="entry name" value="Metal_Hydrolase"/>
</dbReference>
<comment type="caution">
    <text evidence="2">The sequence shown here is derived from an EMBL/GenBank/DDBJ whole genome shotgun (WGS) entry which is preliminary data.</text>
</comment>
<proteinExistence type="predicted"/>
<feature type="domain" description="Amidohydrolase 3" evidence="1">
    <location>
        <begin position="43"/>
        <end position="192"/>
    </location>
</feature>
<dbReference type="EMBL" id="MHSW01000026">
    <property type="protein sequence ID" value="OHA51135.1"/>
    <property type="molecule type" value="Genomic_DNA"/>
</dbReference>
<dbReference type="Gene3D" id="3.30.1490.130">
    <property type="entry name" value="D-aminoacylase. Domain 3"/>
    <property type="match status" value="1"/>
</dbReference>
<dbReference type="Proteomes" id="UP000176951">
    <property type="component" value="Unassembled WGS sequence"/>
</dbReference>
<protein>
    <recommendedName>
        <fullName evidence="1">Amidohydrolase 3 domain-containing protein</fullName>
    </recommendedName>
</protein>
<dbReference type="InterPro" id="IPR050378">
    <property type="entry name" value="Metallo-dep_Hydrolases_sf"/>
</dbReference>
<accession>A0A1G2PS44</accession>
<dbReference type="InterPro" id="IPR013108">
    <property type="entry name" value="Amidohydro_3"/>
</dbReference>
<dbReference type="GO" id="GO:0016812">
    <property type="term" value="F:hydrolase activity, acting on carbon-nitrogen (but not peptide) bonds, in cyclic amides"/>
    <property type="evidence" value="ECO:0007669"/>
    <property type="project" value="TreeGrafter"/>
</dbReference>
<dbReference type="GO" id="GO:0005829">
    <property type="term" value="C:cytosol"/>
    <property type="evidence" value="ECO:0007669"/>
    <property type="project" value="TreeGrafter"/>
</dbReference>
<sequence length="524" mass="57621">MDILIKNGTIIDGTGEPSHKADISVLKGKIDGIGAFASMQATEVIDAEGMYVAPGFIDILNHSDSYLTILKTPSSESLLRQGITTALLGNCGSSLAPLIHAELITGMQKWADIGGININWERFDEFLNVLSTFKLGVNVGSLVGHATLRRGFLDHSMDEANDEQIKKMQRLLTDALNEGAFGLSFAPAYLHGRPAGNKELLPLVSMVAEKKGLFSVHLRDEGERILESLNEIINLVKETGVRTEIGHFKVSGSTAWHLADQALTLIDNAVKENLPIHFDIYPYLRSSLILYLLFPHWAQEGGRRAMMNRLKDISERNKIVKEIESGPYRDILGRITIGTAHRDKTFVGKSVENIAKNQDVSFGEVLCNLMAANEGRVHVFVPDISLNNLRASFQHKASFVATSGAGYDMSWQKTTELPHPRSFGSFVRALAIGNRKWNMPLETIVHKMTAGPAEHIGLTDRGKIVSGLAADIVIFDLKKLKSRSHFSDPFRYPSGINYVLVNGKIAVNPEGLSGVFSGKVLRRD</sequence>
<organism evidence="2 3">
    <name type="scientific">Candidatus Terrybacteria bacterium RIFCSPLOWO2_01_FULL_40_23</name>
    <dbReference type="NCBI Taxonomy" id="1802366"/>
    <lineage>
        <taxon>Bacteria</taxon>
        <taxon>Candidatus Terryibacteriota</taxon>
    </lineage>
</organism>
<evidence type="ECO:0000313" key="3">
    <source>
        <dbReference type="Proteomes" id="UP000176951"/>
    </source>
</evidence>
<dbReference type="Pfam" id="PF07969">
    <property type="entry name" value="Amidohydro_3"/>
    <property type="match status" value="2"/>
</dbReference>
<dbReference type="PANTHER" id="PTHR11647">
    <property type="entry name" value="HYDRANTOINASE/DIHYDROPYRIMIDINASE FAMILY MEMBER"/>
    <property type="match status" value="1"/>
</dbReference>
<dbReference type="AlphaFoldDB" id="A0A1G2PS44"/>
<dbReference type="PANTHER" id="PTHR11647:SF1">
    <property type="entry name" value="COLLAPSIN RESPONSE MEDIATOR PROTEIN"/>
    <property type="match status" value="1"/>
</dbReference>
<evidence type="ECO:0000259" key="1">
    <source>
        <dbReference type="Pfam" id="PF07969"/>
    </source>
</evidence>
<dbReference type="Gene3D" id="2.30.40.10">
    <property type="entry name" value="Urease, subunit C, domain 1"/>
    <property type="match status" value="1"/>
</dbReference>
<dbReference type="SUPFAM" id="SSF51338">
    <property type="entry name" value="Composite domain of metallo-dependent hydrolases"/>
    <property type="match status" value="1"/>
</dbReference>
<name>A0A1G2PS44_9BACT</name>
<dbReference type="InterPro" id="IPR023100">
    <property type="entry name" value="D-aminoacylase_insert_dom_sf"/>
</dbReference>
<dbReference type="SUPFAM" id="SSF51556">
    <property type="entry name" value="Metallo-dependent hydrolases"/>
    <property type="match status" value="1"/>
</dbReference>
<feature type="domain" description="Amidohydrolase 3" evidence="1">
    <location>
        <begin position="435"/>
        <end position="506"/>
    </location>
</feature>
<dbReference type="GO" id="GO:0016811">
    <property type="term" value="F:hydrolase activity, acting on carbon-nitrogen (but not peptide) bonds, in linear amides"/>
    <property type="evidence" value="ECO:0007669"/>
    <property type="project" value="InterPro"/>
</dbReference>
<dbReference type="InterPro" id="IPR011059">
    <property type="entry name" value="Metal-dep_hydrolase_composite"/>
</dbReference>
<dbReference type="Gene3D" id="3.20.20.140">
    <property type="entry name" value="Metal-dependent hydrolases"/>
    <property type="match status" value="1"/>
</dbReference>
<evidence type="ECO:0000313" key="2">
    <source>
        <dbReference type="EMBL" id="OHA51135.1"/>
    </source>
</evidence>
<reference evidence="2 3" key="1">
    <citation type="journal article" date="2016" name="Nat. Commun.">
        <title>Thousands of microbial genomes shed light on interconnected biogeochemical processes in an aquifer system.</title>
        <authorList>
            <person name="Anantharaman K."/>
            <person name="Brown C.T."/>
            <person name="Hug L.A."/>
            <person name="Sharon I."/>
            <person name="Castelle C.J."/>
            <person name="Probst A.J."/>
            <person name="Thomas B.C."/>
            <person name="Singh A."/>
            <person name="Wilkins M.J."/>
            <person name="Karaoz U."/>
            <person name="Brodie E.L."/>
            <person name="Williams K.H."/>
            <person name="Hubbard S.S."/>
            <person name="Banfield J.F."/>
        </authorList>
    </citation>
    <scope>NUCLEOTIDE SEQUENCE [LARGE SCALE GENOMIC DNA]</scope>
</reference>